<dbReference type="Gene3D" id="4.10.950.10">
    <property type="entry name" value="Ribosomal protein L2, domain 3"/>
    <property type="match status" value="1"/>
</dbReference>
<comment type="similarity">
    <text evidence="1">Belongs to the universal ribosomal protein uL2 family.</text>
</comment>
<dbReference type="PROSITE" id="PS00467">
    <property type="entry name" value="RIBOSOMAL_L2"/>
    <property type="match status" value="1"/>
</dbReference>
<evidence type="ECO:0000313" key="5">
    <source>
        <dbReference type="EMBL" id="PHJ25369.1"/>
    </source>
</evidence>
<dbReference type="InterPro" id="IPR005880">
    <property type="entry name" value="Ribosomal_uL2_bac/org-type"/>
</dbReference>
<dbReference type="GO" id="GO:0032543">
    <property type="term" value="P:mitochondrial translation"/>
    <property type="evidence" value="ECO:0007669"/>
    <property type="project" value="TreeGrafter"/>
</dbReference>
<comment type="caution">
    <text evidence="5">The sequence shown here is derived from an EMBL/GenBank/DDBJ whole genome shotgun (WGS) entry which is preliminary data.</text>
</comment>
<dbReference type="EMBL" id="MIGC01000294">
    <property type="protein sequence ID" value="PHJ25369.1"/>
    <property type="molecule type" value="Genomic_DNA"/>
</dbReference>
<keyword evidence="6" id="KW-1185">Reference proteome</keyword>
<dbReference type="SMART" id="SM01382">
    <property type="entry name" value="Ribosomal_L2_C"/>
    <property type="match status" value="1"/>
</dbReference>
<dbReference type="SUPFAM" id="SSF50104">
    <property type="entry name" value="Translation proteins SH3-like domain"/>
    <property type="match status" value="1"/>
</dbReference>
<keyword evidence="2 5" id="KW-0689">Ribosomal protein</keyword>
<name>A0A2C6LCQ3_9APIC</name>
<evidence type="ECO:0000256" key="2">
    <source>
        <dbReference type="ARBA" id="ARBA00022980"/>
    </source>
</evidence>
<dbReference type="GO" id="GO:0016740">
    <property type="term" value="F:transferase activity"/>
    <property type="evidence" value="ECO:0007669"/>
    <property type="project" value="InterPro"/>
</dbReference>
<dbReference type="InterPro" id="IPR008991">
    <property type="entry name" value="Translation_prot_SH3-like_sf"/>
</dbReference>
<dbReference type="Proteomes" id="UP000221165">
    <property type="component" value="Unassembled WGS sequence"/>
</dbReference>
<dbReference type="OrthoDB" id="331216at2759"/>
<dbReference type="FunFam" id="4.10.950.10:FF:000001">
    <property type="entry name" value="50S ribosomal protein L2"/>
    <property type="match status" value="1"/>
</dbReference>
<dbReference type="GO" id="GO:0003723">
    <property type="term" value="F:RNA binding"/>
    <property type="evidence" value="ECO:0007669"/>
    <property type="project" value="InterPro"/>
</dbReference>
<sequence length="269" mass="31169">MVIFFFNKIKKYKIKYLSKKIQKSFGKNNLGHITSKYKGGGIKISNYKIIDFTYVNYGLFSQSAIFVKIIYDFFRKFYIGIYYFFIGILKKTYRYFLLTKNLHLGAQINFGVNASINTGNALPLYKIFPGSYIYNIEIKSKKKASLVRNAKYSAIILLIGDLYVTIKLPSGEIKLLCKNLFCIIGQLLIKKRIEKNYMKKAGYKRKWFSLRPKVRGSAMNACDHPHGGGEGKALIGYKFPRTLWGKAFKGIKTRKKNKKLSRFIIQTRK</sequence>
<dbReference type="GO" id="GO:0005762">
    <property type="term" value="C:mitochondrial large ribosomal subunit"/>
    <property type="evidence" value="ECO:0007669"/>
    <property type="project" value="TreeGrafter"/>
</dbReference>
<gene>
    <name evidence="5" type="ORF">CSUI_000757</name>
</gene>
<dbReference type="PANTHER" id="PTHR13691">
    <property type="entry name" value="RIBOSOMAL PROTEIN L2"/>
    <property type="match status" value="1"/>
</dbReference>
<dbReference type="NCBIfam" id="TIGR01171">
    <property type="entry name" value="rplB_bact"/>
    <property type="match status" value="1"/>
</dbReference>
<dbReference type="InterPro" id="IPR022666">
    <property type="entry name" value="Ribosomal_uL2_RNA-bd_dom"/>
</dbReference>
<dbReference type="InterPro" id="IPR012340">
    <property type="entry name" value="NA-bd_OB-fold"/>
</dbReference>
<protein>
    <submittedName>
        <fullName evidence="5">50s ribosomal protein l2</fullName>
    </submittedName>
</protein>
<dbReference type="PIRSF" id="PIRSF002158">
    <property type="entry name" value="Ribosomal_L2"/>
    <property type="match status" value="1"/>
</dbReference>
<dbReference type="InterPro" id="IPR014722">
    <property type="entry name" value="Rib_uL2_dom2"/>
</dbReference>
<evidence type="ECO:0000313" key="6">
    <source>
        <dbReference type="Proteomes" id="UP000221165"/>
    </source>
</evidence>
<evidence type="ECO:0000256" key="3">
    <source>
        <dbReference type="ARBA" id="ARBA00023274"/>
    </source>
</evidence>
<dbReference type="Gene3D" id="2.40.50.140">
    <property type="entry name" value="Nucleic acid-binding proteins"/>
    <property type="match status" value="1"/>
</dbReference>
<dbReference type="PANTHER" id="PTHR13691:SF5">
    <property type="entry name" value="LARGE RIBOSOMAL SUBUNIT PROTEIN UL2M"/>
    <property type="match status" value="1"/>
</dbReference>
<dbReference type="InterPro" id="IPR002171">
    <property type="entry name" value="Ribosomal_uL2"/>
</dbReference>
<proteinExistence type="inferred from homology"/>
<dbReference type="GO" id="GO:0003735">
    <property type="term" value="F:structural constituent of ribosome"/>
    <property type="evidence" value="ECO:0007669"/>
    <property type="project" value="InterPro"/>
</dbReference>
<dbReference type="Pfam" id="PF03947">
    <property type="entry name" value="Ribosomal_L2_C"/>
    <property type="match status" value="1"/>
</dbReference>
<keyword evidence="3" id="KW-0687">Ribonucleoprotein</keyword>
<dbReference type="InterPro" id="IPR022669">
    <property type="entry name" value="Ribosomal_uL2_C"/>
</dbReference>
<dbReference type="SUPFAM" id="SSF50249">
    <property type="entry name" value="Nucleic acid-binding proteins"/>
    <property type="match status" value="1"/>
</dbReference>
<accession>A0A2C6LCQ3</accession>
<dbReference type="Pfam" id="PF00181">
    <property type="entry name" value="Ribosomal_L2_N"/>
    <property type="match status" value="1"/>
</dbReference>
<organism evidence="5 6">
    <name type="scientific">Cystoisospora suis</name>
    <dbReference type="NCBI Taxonomy" id="483139"/>
    <lineage>
        <taxon>Eukaryota</taxon>
        <taxon>Sar</taxon>
        <taxon>Alveolata</taxon>
        <taxon>Apicomplexa</taxon>
        <taxon>Conoidasida</taxon>
        <taxon>Coccidia</taxon>
        <taxon>Eucoccidiorida</taxon>
        <taxon>Eimeriorina</taxon>
        <taxon>Sarcocystidae</taxon>
        <taxon>Cystoisospora</taxon>
    </lineage>
</organism>
<evidence type="ECO:0000259" key="4">
    <source>
        <dbReference type="SMART" id="SM01382"/>
    </source>
</evidence>
<dbReference type="Gene3D" id="2.30.30.30">
    <property type="match status" value="1"/>
</dbReference>
<reference evidence="5 6" key="1">
    <citation type="journal article" date="2017" name="Int. J. Parasitol.">
        <title>The genome of the protozoan parasite Cystoisospora suis and a reverse vaccinology approach to identify vaccine candidates.</title>
        <authorList>
            <person name="Palmieri N."/>
            <person name="Shrestha A."/>
            <person name="Ruttkowski B."/>
            <person name="Beck T."/>
            <person name="Vogl C."/>
            <person name="Tomley F."/>
            <person name="Blake D.P."/>
            <person name="Joachim A."/>
        </authorList>
    </citation>
    <scope>NUCLEOTIDE SEQUENCE [LARGE SCALE GENOMIC DNA]</scope>
    <source>
        <strain evidence="5 6">Wien I</strain>
    </source>
</reference>
<dbReference type="VEuPathDB" id="ToxoDB:CSUI_000757"/>
<feature type="domain" description="Large ribosomal subunit protein uL2 C-terminal" evidence="4">
    <location>
        <begin position="116"/>
        <end position="247"/>
    </location>
</feature>
<evidence type="ECO:0000256" key="1">
    <source>
        <dbReference type="ARBA" id="ARBA00005636"/>
    </source>
</evidence>
<dbReference type="InterPro" id="IPR014726">
    <property type="entry name" value="Ribosomal_uL2_dom3"/>
</dbReference>
<dbReference type="AlphaFoldDB" id="A0A2C6LCQ3"/>
<dbReference type="InterPro" id="IPR022671">
    <property type="entry name" value="Ribosomal_uL2_CS"/>
</dbReference>